<keyword evidence="5" id="KW-1185">Reference proteome</keyword>
<dbReference type="EMBL" id="CP034672">
    <property type="protein sequence ID" value="AZS25467.1"/>
    <property type="molecule type" value="Genomic_DNA"/>
</dbReference>
<dbReference type="Proteomes" id="UP000786185">
    <property type="component" value="Unassembled WGS sequence"/>
</dbReference>
<evidence type="ECO:0000313" key="3">
    <source>
        <dbReference type="EMBL" id="MBF4435103.1"/>
    </source>
</evidence>
<dbReference type="EMBL" id="RDPI01000017">
    <property type="protein sequence ID" value="MBF4374235.1"/>
    <property type="molecule type" value="Genomic_DNA"/>
</dbReference>
<evidence type="ECO:0000313" key="6">
    <source>
        <dbReference type="Proteomes" id="UP000786185"/>
    </source>
</evidence>
<evidence type="ECO:0008006" key="7">
    <source>
        <dbReference type="Google" id="ProtNLM"/>
    </source>
</evidence>
<protein>
    <recommendedName>
        <fullName evidence="7">DUF1127 domain-containing protein</fullName>
    </recommendedName>
</protein>
<evidence type="ECO:0000313" key="1">
    <source>
        <dbReference type="EMBL" id="AZS25467.1"/>
    </source>
</evidence>
<dbReference type="Proteomes" id="UP000726136">
    <property type="component" value="Unassembled WGS sequence"/>
</dbReference>
<dbReference type="Proteomes" id="UP000256923">
    <property type="component" value="Chromosome 1"/>
</dbReference>
<organism evidence="3 6">
    <name type="scientific">Vibrio anguillarum</name>
    <name type="common">Listonella anguillarum</name>
    <dbReference type="NCBI Taxonomy" id="55601"/>
    <lineage>
        <taxon>Bacteria</taxon>
        <taxon>Pseudomonadati</taxon>
        <taxon>Pseudomonadota</taxon>
        <taxon>Gammaproteobacteria</taxon>
        <taxon>Vibrionales</taxon>
        <taxon>Vibrionaceae</taxon>
        <taxon>Vibrio</taxon>
    </lineage>
</organism>
<evidence type="ECO:0000313" key="4">
    <source>
        <dbReference type="Proteomes" id="UP000256923"/>
    </source>
</evidence>
<dbReference type="AlphaFoldDB" id="A0A1Q1M2Q7"/>
<gene>
    <name evidence="1" type="ORF">DYL72_10890</name>
    <name evidence="2" type="ORF">EAY46_14275</name>
    <name evidence="3" type="ORF">ERJ77_11315</name>
</gene>
<dbReference type="RefSeq" id="WP_010319130.1">
    <property type="nucleotide sequence ID" value="NZ_AJYT02000022.1"/>
</dbReference>
<proteinExistence type="predicted"/>
<reference evidence="1 4" key="1">
    <citation type="submission" date="2018-12" db="EMBL/GenBank/DDBJ databases">
        <title>Characterization and Draft Genome of Vibrio anguillarum J360 Marine Pathogen Isolated from an Outbreak in Lumpfish (Cyclopterus lumpus).</title>
        <authorList>
            <person name="Vasquez J.I."/>
            <person name="Cao T."/>
            <person name="Chakraborty S."/>
            <person name="Gnanagobal H."/>
            <person name="Wescot J."/>
            <person name="Boyce D."/>
            <person name="Santander J."/>
        </authorList>
    </citation>
    <scope>NUCLEOTIDE SEQUENCE [LARGE SCALE GENOMIC DNA]</scope>
    <source>
        <strain evidence="1 4">J360</strain>
    </source>
</reference>
<sequence length="83" mass="9865">MRHSIYLQLATLLVRADLRREERQWQRNVRRHAFELPFNSQHLLKDIGLESDGRAIGVSVPDSIKAERHIRHLRRVLSMRITT</sequence>
<name>A0A1Q1M2Q7_VIBAN</name>
<accession>A0A1Q1M2Q7</accession>
<dbReference type="EMBL" id="SCLC01000007">
    <property type="protein sequence ID" value="MBF4435103.1"/>
    <property type="molecule type" value="Genomic_DNA"/>
</dbReference>
<evidence type="ECO:0000313" key="2">
    <source>
        <dbReference type="EMBL" id="MBF4374235.1"/>
    </source>
</evidence>
<reference evidence="3 5" key="2">
    <citation type="journal article" date="2021" name="PeerJ">
        <title>Analysis of 44 Vibrio anguillarum genomes reveals high genetic diversity.</title>
        <authorList>
            <person name="Hansen M.J."/>
            <person name="Dalsgaard I."/>
        </authorList>
    </citation>
    <scope>NUCLEOTIDE SEQUENCE</scope>
    <source>
        <strain evidence="2 5">040915-1/1B</strain>
        <strain evidence="3">850617-1/1</strain>
    </source>
</reference>
<evidence type="ECO:0000313" key="5">
    <source>
        <dbReference type="Proteomes" id="UP000726136"/>
    </source>
</evidence>